<comment type="caution">
    <text evidence="1">The sequence shown here is derived from an EMBL/GenBank/DDBJ whole genome shotgun (WGS) entry which is preliminary data.</text>
</comment>
<name>A0ABP8GAP7_9BACT</name>
<dbReference type="Proteomes" id="UP001501725">
    <property type="component" value="Unassembled WGS sequence"/>
</dbReference>
<keyword evidence="2" id="KW-1185">Reference proteome</keyword>
<accession>A0ABP8GAP7</accession>
<proteinExistence type="predicted"/>
<evidence type="ECO:0000313" key="1">
    <source>
        <dbReference type="EMBL" id="GAA4320361.1"/>
    </source>
</evidence>
<gene>
    <name evidence="1" type="ORF">GCM10023184_05510</name>
</gene>
<dbReference type="RefSeq" id="WP_345253172.1">
    <property type="nucleotide sequence ID" value="NZ_BAABGY010000002.1"/>
</dbReference>
<reference evidence="2" key="1">
    <citation type="journal article" date="2019" name="Int. J. Syst. Evol. Microbiol.">
        <title>The Global Catalogue of Microorganisms (GCM) 10K type strain sequencing project: providing services to taxonomists for standard genome sequencing and annotation.</title>
        <authorList>
            <consortium name="The Broad Institute Genomics Platform"/>
            <consortium name="The Broad Institute Genome Sequencing Center for Infectious Disease"/>
            <person name="Wu L."/>
            <person name="Ma J."/>
        </authorList>
    </citation>
    <scope>NUCLEOTIDE SEQUENCE [LARGE SCALE GENOMIC DNA]</scope>
    <source>
        <strain evidence="2">JCM 17919</strain>
    </source>
</reference>
<sequence length="486" mass="54844">MATQQQKNQHLLWRTGFGPAAGQLARLGSSTPDALYREIRSQSAAEPAYIDVMDDYLRMVYIDMKAPGQPKFVLDAAAKKKMLLSNKAGIQKINLNWIAEMVNSPAQLREKMALFWHGHFATRVYNVYFQQLLLHSTRKHALGSFRTLLHEVSKSAAMLNFLNAQSNRKASPNENFAREVMELFTLGRGNYTERDIKEAARAFTGWGANFKGEFQMRPQYHDDGPKTVFGKTANYTGEQVLDLLLEQKATARYITGKIYRYLVSETPDTTRINALADRFYANDYHIGKLLDDIFTADWFYADKYIGARIKSPIDLIAGMQRILPMTFQDRGILLDLQRILGQILFSPPNVAGWPGGRTWIDSASLMARMRLPRMITERDVLDLKPKGDDDLGGGVAGATIFAKGKVRALDKDKSQIAVAIDWKDFQKHFEKVPRTELVPALAGALLQTPMQVPPSLLDSYTDASSRESFIRTTAIQLMCLPEYQLC</sequence>
<dbReference type="Pfam" id="PF08811">
    <property type="entry name" value="DUF1800"/>
    <property type="match status" value="1"/>
</dbReference>
<evidence type="ECO:0000313" key="2">
    <source>
        <dbReference type="Proteomes" id="UP001501725"/>
    </source>
</evidence>
<dbReference type="InterPro" id="IPR014917">
    <property type="entry name" value="DUF1800"/>
</dbReference>
<dbReference type="EMBL" id="BAABGY010000002">
    <property type="protein sequence ID" value="GAA4320361.1"/>
    <property type="molecule type" value="Genomic_DNA"/>
</dbReference>
<protein>
    <submittedName>
        <fullName evidence="1">DUF1800 domain-containing protein</fullName>
    </submittedName>
</protein>
<organism evidence="1 2">
    <name type="scientific">Flaviaesturariibacter amylovorans</name>
    <dbReference type="NCBI Taxonomy" id="1084520"/>
    <lineage>
        <taxon>Bacteria</taxon>
        <taxon>Pseudomonadati</taxon>
        <taxon>Bacteroidota</taxon>
        <taxon>Chitinophagia</taxon>
        <taxon>Chitinophagales</taxon>
        <taxon>Chitinophagaceae</taxon>
        <taxon>Flaviaestuariibacter</taxon>
    </lineage>
</organism>